<feature type="region of interest" description="Disordered" evidence="7">
    <location>
        <begin position="452"/>
        <end position="472"/>
    </location>
</feature>
<dbReference type="InterPro" id="IPR008974">
    <property type="entry name" value="TRAF-like"/>
</dbReference>
<keyword evidence="2" id="KW-0963">Cytoplasm</keyword>
<evidence type="ECO:0000256" key="1">
    <source>
        <dbReference type="ARBA" id="ARBA00004496"/>
    </source>
</evidence>
<evidence type="ECO:0000256" key="5">
    <source>
        <dbReference type="ARBA" id="ARBA00022833"/>
    </source>
</evidence>
<dbReference type="GO" id="GO:0005737">
    <property type="term" value="C:cytoplasm"/>
    <property type="evidence" value="ECO:0007669"/>
    <property type="project" value="UniProtKB-SubCell"/>
</dbReference>
<proteinExistence type="predicted"/>
<name>A0A814AJN9_ADIRI</name>
<evidence type="ECO:0000313" key="11">
    <source>
        <dbReference type="EMBL" id="CAF0946397.1"/>
    </source>
</evidence>
<comment type="caution">
    <text evidence="10">The sequence shown here is derived from an EMBL/GenBank/DDBJ whole genome shotgun (WGS) entry which is preliminary data.</text>
</comment>
<dbReference type="InterPro" id="IPR017907">
    <property type="entry name" value="Znf_RING_CS"/>
</dbReference>
<dbReference type="PROSITE" id="PS00518">
    <property type="entry name" value="ZF_RING_1"/>
    <property type="match status" value="1"/>
</dbReference>
<gene>
    <name evidence="10" type="ORF">EDS130_LOCUS10437</name>
    <name evidence="11" type="ORF">XAT740_LOCUS10412</name>
</gene>
<dbReference type="PANTHER" id="PTHR10131">
    <property type="entry name" value="TNF RECEPTOR ASSOCIATED FACTOR"/>
    <property type="match status" value="1"/>
</dbReference>
<evidence type="ECO:0000259" key="8">
    <source>
        <dbReference type="PROSITE" id="PS50089"/>
    </source>
</evidence>
<dbReference type="SUPFAM" id="SSF49599">
    <property type="entry name" value="TRAF domain-like"/>
    <property type="match status" value="1"/>
</dbReference>
<dbReference type="InterPro" id="IPR002083">
    <property type="entry name" value="MATH/TRAF_dom"/>
</dbReference>
<keyword evidence="5" id="KW-0862">Zinc</keyword>
<feature type="domain" description="RING-type" evidence="8">
    <location>
        <begin position="182"/>
        <end position="216"/>
    </location>
</feature>
<reference evidence="10" key="1">
    <citation type="submission" date="2021-02" db="EMBL/GenBank/DDBJ databases">
        <authorList>
            <person name="Nowell W R."/>
        </authorList>
    </citation>
    <scope>NUCLEOTIDE SEQUENCE</scope>
</reference>
<organism evidence="10 13">
    <name type="scientific">Adineta ricciae</name>
    <name type="common">Rotifer</name>
    <dbReference type="NCBI Taxonomy" id="249248"/>
    <lineage>
        <taxon>Eukaryota</taxon>
        <taxon>Metazoa</taxon>
        <taxon>Spiralia</taxon>
        <taxon>Gnathifera</taxon>
        <taxon>Rotifera</taxon>
        <taxon>Eurotatoria</taxon>
        <taxon>Bdelloidea</taxon>
        <taxon>Adinetida</taxon>
        <taxon>Adinetidae</taxon>
        <taxon>Adineta</taxon>
    </lineage>
</organism>
<keyword evidence="3" id="KW-0479">Metal-binding</keyword>
<dbReference type="EMBL" id="CAJNOR010000554">
    <property type="protein sequence ID" value="CAF0946397.1"/>
    <property type="molecule type" value="Genomic_DNA"/>
</dbReference>
<dbReference type="AlphaFoldDB" id="A0A814AJN9"/>
<dbReference type="GO" id="GO:0043122">
    <property type="term" value="P:regulation of canonical NF-kappaB signal transduction"/>
    <property type="evidence" value="ECO:0007669"/>
    <property type="project" value="TreeGrafter"/>
</dbReference>
<keyword evidence="4 6" id="KW-0863">Zinc-finger</keyword>
<dbReference type="PANTHER" id="PTHR10131:SF94">
    <property type="entry name" value="TNF RECEPTOR-ASSOCIATED FACTOR 4"/>
    <property type="match status" value="1"/>
</dbReference>
<dbReference type="PROSITE" id="PS50144">
    <property type="entry name" value="MATH"/>
    <property type="match status" value="1"/>
</dbReference>
<dbReference type="Proteomes" id="UP000663828">
    <property type="component" value="Unassembled WGS sequence"/>
</dbReference>
<dbReference type="SUPFAM" id="SSF57850">
    <property type="entry name" value="RING/U-box"/>
    <property type="match status" value="1"/>
</dbReference>
<dbReference type="Pfam" id="PF21355">
    <property type="entry name" value="TRAF-mep_MATH"/>
    <property type="match status" value="1"/>
</dbReference>
<evidence type="ECO:0000313" key="12">
    <source>
        <dbReference type="Proteomes" id="UP000663828"/>
    </source>
</evidence>
<dbReference type="Gene3D" id="2.60.210.10">
    <property type="entry name" value="Apoptosis, Tumor Necrosis Factor Receptor Associated Protein 2, Chain A"/>
    <property type="match status" value="1"/>
</dbReference>
<evidence type="ECO:0000256" key="3">
    <source>
        <dbReference type="ARBA" id="ARBA00022723"/>
    </source>
</evidence>
<dbReference type="InterPro" id="IPR001841">
    <property type="entry name" value="Znf_RING"/>
</dbReference>
<protein>
    <submittedName>
        <fullName evidence="10">Uncharacterized protein</fullName>
    </submittedName>
</protein>
<dbReference type="Proteomes" id="UP000663852">
    <property type="component" value="Unassembled WGS sequence"/>
</dbReference>
<dbReference type="EMBL" id="CAJNOJ010000036">
    <property type="protein sequence ID" value="CAF0914321.1"/>
    <property type="molecule type" value="Genomic_DNA"/>
</dbReference>
<evidence type="ECO:0000256" key="4">
    <source>
        <dbReference type="ARBA" id="ARBA00022771"/>
    </source>
</evidence>
<comment type="subcellular location">
    <subcellularLocation>
        <location evidence="1">Cytoplasm</location>
    </subcellularLocation>
</comment>
<sequence length="552" mass="61750">MTTSASRGEVKEVLVYWPKSAAQRVSAGNVIWFMQLTNLISYVYEKCTKTDTLDIHLPGEYYDRLVQNDICRLSQVRCIHLYYDDTRSLTDCQVPSKAIPGKLKLHHERDLEKHLSNAQTSLAVDPSRSIDRRLIHDVTAAAMERIGAKRPDTPDCDFPTAKRVPGASQREDTANVDEGSICAYCKLKVQELRPLSCGHHFCKLCVNSQSRCLKCPTAPTRQQARSNQTCLSQTGTVSKISVIDQPTAPLNLSRNQLDRNRTIASIYNNGPSQMIIDRLSSSSILTSSVRLLNTYNTIKRKYELIELQQEIARLDNLIERKRAQLTYDAIIKMISAQDKLAQDISFIKKALENRCPISVDGSYVWKITGWNEKSRNALVNGQESIRSPLFCSSAAGYKMCLMLHFNADISPRGANMSLYLVLIQGEYDAILHWPFKYRVTFSVFDGTSFENASSKSVWPDTASNGSQRPSTSSNIVCGISNFLPLRLLEQDGNQYVRDDTMFIKVFVDFITEPPSAISYIACSTAMQPDDGNCADSDGSNMDALASINSIQP</sequence>
<accession>A0A814AJN9</accession>
<evidence type="ECO:0000256" key="6">
    <source>
        <dbReference type="PROSITE-ProRule" id="PRU00175"/>
    </source>
</evidence>
<dbReference type="OrthoDB" id="5574452at2759"/>
<evidence type="ECO:0000256" key="7">
    <source>
        <dbReference type="SAM" id="MobiDB-lite"/>
    </source>
</evidence>
<dbReference type="PROSITE" id="PS50089">
    <property type="entry name" value="ZF_RING_2"/>
    <property type="match status" value="1"/>
</dbReference>
<keyword evidence="12" id="KW-1185">Reference proteome</keyword>
<evidence type="ECO:0000313" key="13">
    <source>
        <dbReference type="Proteomes" id="UP000663852"/>
    </source>
</evidence>
<dbReference type="Gene3D" id="3.30.40.10">
    <property type="entry name" value="Zinc/RING finger domain, C3HC4 (zinc finger)"/>
    <property type="match status" value="1"/>
</dbReference>
<evidence type="ECO:0000256" key="2">
    <source>
        <dbReference type="ARBA" id="ARBA00022490"/>
    </source>
</evidence>
<dbReference type="InterPro" id="IPR049342">
    <property type="entry name" value="TRAF1-6_MATH_dom"/>
</dbReference>
<evidence type="ECO:0000313" key="10">
    <source>
        <dbReference type="EMBL" id="CAF0914321.1"/>
    </source>
</evidence>
<evidence type="ECO:0000259" key="9">
    <source>
        <dbReference type="PROSITE" id="PS50144"/>
    </source>
</evidence>
<dbReference type="GO" id="GO:0008270">
    <property type="term" value="F:zinc ion binding"/>
    <property type="evidence" value="ECO:0007669"/>
    <property type="project" value="UniProtKB-KW"/>
</dbReference>
<feature type="region of interest" description="Disordered" evidence="7">
    <location>
        <begin position="151"/>
        <end position="172"/>
    </location>
</feature>
<dbReference type="InterPro" id="IPR013083">
    <property type="entry name" value="Znf_RING/FYVE/PHD"/>
</dbReference>
<feature type="domain" description="MATH" evidence="9">
    <location>
        <begin position="360"/>
        <end position="507"/>
    </location>
</feature>